<reference evidence="1 2" key="1">
    <citation type="journal article" date="2020" name="Phytopathology">
        <title>Genome Sequence Resources of Colletotrichum truncatum, C. plurivorum, C. musicola, and C. sojae: Four Species Pathogenic to Soybean (Glycine max).</title>
        <authorList>
            <person name="Rogerio F."/>
            <person name="Boufleur T.R."/>
            <person name="Ciampi-Guillardi M."/>
            <person name="Sukno S.A."/>
            <person name="Thon M.R."/>
            <person name="Massola Junior N.S."/>
            <person name="Baroncelli R."/>
        </authorList>
    </citation>
    <scope>NUCLEOTIDE SEQUENCE [LARGE SCALE GENOMIC DNA]</scope>
    <source>
        <strain evidence="1 2">CMES1059</strain>
    </source>
</reference>
<proteinExistence type="predicted"/>
<gene>
    <name evidence="1" type="ORF">CTRU02_209722</name>
</gene>
<protein>
    <submittedName>
        <fullName evidence="1">ATPase</fullName>
    </submittedName>
</protein>
<dbReference type="Proteomes" id="UP000805649">
    <property type="component" value="Unassembled WGS sequence"/>
</dbReference>
<sequence>MYCQKCRTPLKLDSSLEDLNPAAYDLLVASSSQQSPNKTPSSRPSHPQDTQRKALYDKVSQNAATATFKRHGSGPSTSGQRDSTMSFIYLTESQVAQPVLSRPEPQPANLKSSRGNKNSHKGPEEPHSKAHEMERINKLFEILSARSDIDHPVCVECTDMLVEGLQKKLEGAARERDAYVGFLKQVQSDQPSEEDVKAQEEALKQAKQAEAEAMAELLRLEKEKAAVDAEIIALEEDAQQLDRDEELFWRERNAFATKLADFQNERDSINSKFDNDAQLLEKLQRSNVYNDTFCISHDGTFATINGLRLGRTSSKPVDWPEINAAWGHALLLLVTVADKLGYKFDGFEPQPMGSTSKIVRYELPSPAASRIGSHRNAPPPAPKKHVLELFSNGDLPLGLTFMHRKFDNAMVAFLELVRQLGAFVHRQTAASGHPLSLPYKIDGDKIMDVSIKIGMTQDDSWTKACKLTLTCCKFLLAHASNTIDDETFEEVAFRRVPPLNDEQSLVLQDISKDQPAPEILYVLQYIGVTGKSIDTRESDTPFEEIPEYGTRNGESTAKKVTEPVLEVVTKVWSHFKARPRRRPPPRSKRHYDSEEDEFSPYSPYSSDIEINDNPSRPAGTERTHMIIHSSHLINALRATVAYYPNVNLFGDIVKIDAPYHVIVHHRDALARYKSHQPACHSSEYARVTAEHIDILLNFIEKSVGESIRKEEERHQRNTPVATFENYWMVVKPGEVVYVNHEDVWQPLIVSSINQLEGSDEQMNQWVVTCWLLEMGRSKMQRKMVEYKLSSWVGEQVIHSLDIVPSRFFPDDPVAMLQKQVRLGKLYWDLLQRPTYMEYDGLLVQNSYSRRGPALREPSGYMTGRVICDAEGFRRFHLGPYGDRDSRSHKLPGLPPSHGPPPVLDYLPHFRPRCGCKSCPITTDQDDQSPYAEFENIKPTKSTPPTSDLFYIACIKVMPGFLLGKRDWGHLYLEHLKPVVTDREAFKYLVLDDEIKTTVKALIGKFAANDSGRVSPWGNDFVKNKGEGRIFLLHGAPGVGKTCTAECVAEMTNRPLISLTSGDLSVDSRDVETNLSYFLELGQRFGALVLLDEADVYLERRRSKDIDRNGLVSVFLRALEYYRGVLFLTTNRVQAFDAAFTSRIHVALHYQNLTDLDRERIWANNFERLDKDSAGRVRVSVATRDYAYESRDVRSLRWNGREIRNALQTALALAESDAAEEGSDRVTITDKHLRAVVKMSRGFRDYLRSGNVYDGESEADVEEDDEEGELYSE</sequence>
<accession>A0ACC3YT85</accession>
<name>A0ACC3YT85_COLTU</name>
<evidence type="ECO:0000313" key="1">
    <source>
        <dbReference type="EMBL" id="KAL0935131.1"/>
    </source>
</evidence>
<organism evidence="1 2">
    <name type="scientific">Colletotrichum truncatum</name>
    <name type="common">Anthracnose fungus</name>
    <name type="synonym">Colletotrichum capsici</name>
    <dbReference type="NCBI Taxonomy" id="5467"/>
    <lineage>
        <taxon>Eukaryota</taxon>
        <taxon>Fungi</taxon>
        <taxon>Dikarya</taxon>
        <taxon>Ascomycota</taxon>
        <taxon>Pezizomycotina</taxon>
        <taxon>Sordariomycetes</taxon>
        <taxon>Hypocreomycetidae</taxon>
        <taxon>Glomerellales</taxon>
        <taxon>Glomerellaceae</taxon>
        <taxon>Colletotrichum</taxon>
        <taxon>Colletotrichum truncatum species complex</taxon>
    </lineage>
</organism>
<comment type="caution">
    <text evidence="1">The sequence shown here is derived from an EMBL/GenBank/DDBJ whole genome shotgun (WGS) entry which is preliminary data.</text>
</comment>
<dbReference type="EMBL" id="VUJX02000006">
    <property type="protein sequence ID" value="KAL0935131.1"/>
    <property type="molecule type" value="Genomic_DNA"/>
</dbReference>
<evidence type="ECO:0000313" key="2">
    <source>
        <dbReference type="Proteomes" id="UP000805649"/>
    </source>
</evidence>
<keyword evidence="2" id="KW-1185">Reference proteome</keyword>